<evidence type="ECO:0000313" key="5">
    <source>
        <dbReference type="EMBL" id="ADC46093.1"/>
    </source>
</evidence>
<dbReference type="InterPro" id="IPR005144">
    <property type="entry name" value="ATP-cone_dom"/>
</dbReference>
<dbReference type="InterPro" id="IPR012833">
    <property type="entry name" value="NrdD"/>
</dbReference>
<feature type="domain" description="ATP-cone" evidence="4">
    <location>
        <begin position="26"/>
        <end position="112"/>
    </location>
</feature>
<evidence type="ECO:0000259" key="4">
    <source>
        <dbReference type="PROSITE" id="PS51161"/>
    </source>
</evidence>
<keyword evidence="6" id="KW-1185">Reference proteome</keyword>
<dbReference type="CDD" id="cd01675">
    <property type="entry name" value="RNR_III"/>
    <property type="match status" value="1"/>
</dbReference>
<evidence type="ECO:0000256" key="3">
    <source>
        <dbReference type="PROSITE-ProRule" id="PRU00492"/>
    </source>
</evidence>
<dbReference type="RefSeq" id="WP_012955049.1">
    <property type="nucleotide sequence ID" value="NC_013790.1"/>
</dbReference>
<dbReference type="Pfam" id="PF03477">
    <property type="entry name" value="ATP-cone"/>
    <property type="match status" value="2"/>
</dbReference>
<dbReference type="KEGG" id="mru:mru_0241"/>
<dbReference type="eggNOG" id="arCOG03714">
    <property type="taxonomic scope" value="Archaea"/>
</dbReference>
<evidence type="ECO:0000256" key="2">
    <source>
        <dbReference type="ARBA" id="ARBA00022840"/>
    </source>
</evidence>
<keyword evidence="1 3" id="KW-0547">Nucleotide-binding</keyword>
<dbReference type="PANTHER" id="PTHR21075:SF0">
    <property type="entry name" value="ANAEROBIC RIBONUCLEOSIDE-TRIPHOSPHATE REDUCTASE"/>
    <property type="match status" value="1"/>
</dbReference>
<dbReference type="GeneID" id="8769881"/>
<dbReference type="PROSITE" id="PS51161">
    <property type="entry name" value="ATP_CONE"/>
    <property type="match status" value="1"/>
</dbReference>
<gene>
    <name evidence="5" type="primary">nrdD</name>
    <name evidence="5" type="ordered locus">mru_0241</name>
</gene>
<evidence type="ECO:0000313" key="6">
    <source>
        <dbReference type="Proteomes" id="UP000008680"/>
    </source>
</evidence>
<dbReference type="GO" id="GO:0031250">
    <property type="term" value="C:anaerobic ribonucleoside-triphosphate reductase complex"/>
    <property type="evidence" value="ECO:0007669"/>
    <property type="project" value="TreeGrafter"/>
</dbReference>
<organism evidence="5 6">
    <name type="scientific">Methanobrevibacter ruminantium (strain ATCC 35063 / DSM 1093 / JCM 13430 / OCM 146 / M1)</name>
    <name type="common">Methanobacterium ruminantium</name>
    <dbReference type="NCBI Taxonomy" id="634498"/>
    <lineage>
        <taxon>Archaea</taxon>
        <taxon>Methanobacteriati</taxon>
        <taxon>Methanobacteriota</taxon>
        <taxon>Methanomada group</taxon>
        <taxon>Methanobacteria</taxon>
        <taxon>Methanobacteriales</taxon>
        <taxon>Methanobacteriaceae</taxon>
        <taxon>Methanobrevibacter</taxon>
    </lineage>
</organism>
<dbReference type="SUPFAM" id="SSF51998">
    <property type="entry name" value="PFL-like glycyl radical enzymes"/>
    <property type="match status" value="1"/>
</dbReference>
<dbReference type="STRING" id="634498.mru_0241"/>
<dbReference type="HOGENOM" id="CLU_002707_0_0_2"/>
<keyword evidence="5" id="KW-0560">Oxidoreductase</keyword>
<dbReference type="Gene3D" id="3.20.70.20">
    <property type="match status" value="1"/>
</dbReference>
<dbReference type="GO" id="GO:0004748">
    <property type="term" value="F:ribonucleoside-diphosphate reductase activity, thioredoxin disulfide as acceptor"/>
    <property type="evidence" value="ECO:0007669"/>
    <property type="project" value="TreeGrafter"/>
</dbReference>
<dbReference type="GO" id="GO:0008998">
    <property type="term" value="F:ribonucleoside-triphosphate reductase (thioredoxin) activity"/>
    <property type="evidence" value="ECO:0007669"/>
    <property type="project" value="UniProtKB-EC"/>
</dbReference>
<dbReference type="eggNOG" id="arCOG04889">
    <property type="taxonomic scope" value="Archaea"/>
</dbReference>
<dbReference type="EMBL" id="CP001719">
    <property type="protein sequence ID" value="ADC46093.1"/>
    <property type="molecule type" value="Genomic_DNA"/>
</dbReference>
<dbReference type="AlphaFoldDB" id="D3DZD8"/>
<accession>D3DZD8</accession>
<proteinExistence type="predicted"/>
<dbReference type="OrthoDB" id="139164at2157"/>
<dbReference type="GO" id="GO:0005524">
    <property type="term" value="F:ATP binding"/>
    <property type="evidence" value="ECO:0007669"/>
    <property type="project" value="UniProtKB-UniRule"/>
</dbReference>
<keyword evidence="2 3" id="KW-0067">ATP-binding</keyword>
<reference evidence="5 6" key="1">
    <citation type="journal article" date="2010" name="PLoS ONE">
        <title>The genome sequence of the rumen methanogen Methanobrevibacter ruminantium reveals new possibilities for controlling ruminant methane emissions.</title>
        <authorList>
            <person name="Leahy S.C."/>
            <person name="Kelly W.J."/>
            <person name="Altermann E."/>
            <person name="Ronimus R.S."/>
            <person name="Yeoman C.J."/>
            <person name="Pacheco D.M."/>
            <person name="Li D."/>
            <person name="Kong Z."/>
            <person name="McTavish S."/>
            <person name="Sang C."/>
            <person name="Lambie S.C."/>
            <person name="Janssen P.H."/>
            <person name="Dey D."/>
            <person name="Attwood G.T."/>
        </authorList>
    </citation>
    <scope>NUCLEOTIDE SEQUENCE [LARGE SCALE GENOMIC DNA]</scope>
    <source>
        <strain evidence="6">ATCC 35063 / DSM 1093 / JCM 13430 / OCM 146 / M1</strain>
    </source>
</reference>
<evidence type="ECO:0000256" key="1">
    <source>
        <dbReference type="ARBA" id="ARBA00022741"/>
    </source>
</evidence>
<name>D3DZD8_METRM</name>
<dbReference type="Proteomes" id="UP000008680">
    <property type="component" value="Chromosome"/>
</dbReference>
<dbReference type="Pfam" id="PF13597">
    <property type="entry name" value="NRDD"/>
    <property type="match status" value="1"/>
</dbReference>
<dbReference type="PATRIC" id="fig|634498.28.peg.245"/>
<protein>
    <submittedName>
        <fullName evidence="5">Anaerobic ribonucleoside-triphosphate reductase NrdD</fullName>
        <ecNumber evidence="5">1.17.4.2</ecNumber>
    </submittedName>
</protein>
<dbReference type="GO" id="GO:0006260">
    <property type="term" value="P:DNA replication"/>
    <property type="evidence" value="ECO:0007669"/>
    <property type="project" value="InterPro"/>
</dbReference>
<dbReference type="NCBIfam" id="TIGR02487">
    <property type="entry name" value="NrdD"/>
    <property type="match status" value="1"/>
</dbReference>
<dbReference type="EC" id="1.17.4.2" evidence="5"/>
<dbReference type="GO" id="GO:0009265">
    <property type="term" value="P:2'-deoxyribonucleotide biosynthetic process"/>
    <property type="evidence" value="ECO:0007669"/>
    <property type="project" value="TreeGrafter"/>
</dbReference>
<sequence length="780" mass="88212">MGLKINEGVKVENVYNVENDIRKAKITVKKNNGVCEAFSYEKLLKSLVMVEAPYFESEKIVSTVVENLYDGITTKEIKKIVYECLEEVDSEAANKYLAKTTLKVRSSRDKIEPFDMAKIASTLVEETGASQETAFEIASEVWKELKKLNVEYLTAPMIREIVNTKLVEYGLEDLRSRYTRLGIPVYNITSLIENGNRDNANMMHNPESIHKYVADEALKQYALLHLLPSHLADAHMSGDIHIHDLEFFAGRPLNCLQHDIRAFIKYGLKVDGTGDHTSVAAPPSHMETLMNHTGEIMLAAQQNMSGGQAMSLWNVFVAPFARGRTYEEVKQSIQMLVYNLNMAYAARGSQVPFTSMQLEFGVPNFLKDVTAYGPKGQVVGTYADFEDETRMIQRAFTEILLEGDSEGKPHLFPNTIYTLREETLNGDYDDDMLLVHELSAKYGSSYFVNMLPDYRGQMANYMGCRTCLQDTWTGDWEQDCLRTGNLAYVTLNMPRIGYQSNDEDDVFEYLDNYMDLAVETLMIRRKQGLNCLNNFDILPFLDQEVDGETYYRIQNSTLSFGFCGLNEMLLALFDEGIENPDANKFGIKCLEYINARAKALQEETGLRWSVLQTPAESTAYRFATLDKEQFGDKAILQGDNGANYYTNSSHVPVNSDIAFADKIKIEGQYHKLTPGGHIFHAFMGESYSDPEALMSLTNKIARKSDIGFWAYSSAFSFCLNCKTLMKGLSNKCPSCGESADVEWYDRITGYVQQVGHAKSANGGWNAGKRQELIDRRRFEQ</sequence>
<dbReference type="PANTHER" id="PTHR21075">
    <property type="entry name" value="ANAEROBIC RIBONUCLEOSIDE-TRIPHOSPHATE REDUCTASE"/>
    <property type="match status" value="1"/>
</dbReference>
<dbReference type="eggNOG" id="arCOG01967">
    <property type="taxonomic scope" value="Archaea"/>
</dbReference>